<evidence type="ECO:0000256" key="1">
    <source>
        <dbReference type="SAM" id="MobiDB-lite"/>
    </source>
</evidence>
<feature type="compositionally biased region" description="Low complexity" evidence="1">
    <location>
        <begin position="163"/>
        <end position="176"/>
    </location>
</feature>
<evidence type="ECO:0000313" key="4">
    <source>
        <dbReference type="Proteomes" id="UP001500668"/>
    </source>
</evidence>
<feature type="compositionally biased region" description="Polar residues" evidence="1">
    <location>
        <begin position="199"/>
        <end position="212"/>
    </location>
</feature>
<feature type="chain" id="PRO_5045274430" description="Lipoprotein" evidence="2">
    <location>
        <begin position="19"/>
        <end position="212"/>
    </location>
</feature>
<organism evidence="3 4">
    <name type="scientific">Streptomyces crystallinus</name>
    <dbReference type="NCBI Taxonomy" id="68191"/>
    <lineage>
        <taxon>Bacteria</taxon>
        <taxon>Bacillati</taxon>
        <taxon>Actinomycetota</taxon>
        <taxon>Actinomycetes</taxon>
        <taxon>Kitasatosporales</taxon>
        <taxon>Streptomycetaceae</taxon>
        <taxon>Streptomyces</taxon>
    </lineage>
</organism>
<name>A0ABP3RU02_9ACTN</name>
<keyword evidence="4" id="KW-1185">Reference proteome</keyword>
<evidence type="ECO:0000313" key="3">
    <source>
        <dbReference type="EMBL" id="GAA0617476.1"/>
    </source>
</evidence>
<sequence length="212" mass="22605">MRIAFRPVSALLLLAAVAGCGPLPHSDRSDERKKPTMDMQQGADRADAILQQTLSGITPALRWNHGPSIDRICADGKGEGTGTGTVTRRIVILTKVSAERRGNLLGVIERDWKSRGFKIINVNSDKDMPAMDAATPDRFQVSVEVGATGQFGFTIGTPCLAKTNGVTNPTTTPNTPQRDVPFPPRDDIHDDFWSAVTPGGSSPQRPSSTGGG</sequence>
<feature type="signal peptide" evidence="2">
    <location>
        <begin position="1"/>
        <end position="18"/>
    </location>
</feature>
<gene>
    <name evidence="3" type="ORF">GCM10010394_54600</name>
</gene>
<keyword evidence="2" id="KW-0732">Signal</keyword>
<protein>
    <recommendedName>
        <fullName evidence="5">Lipoprotein</fullName>
    </recommendedName>
</protein>
<dbReference type="PROSITE" id="PS51257">
    <property type="entry name" value="PROKAR_LIPOPROTEIN"/>
    <property type="match status" value="1"/>
</dbReference>
<evidence type="ECO:0008006" key="5">
    <source>
        <dbReference type="Google" id="ProtNLM"/>
    </source>
</evidence>
<feature type="region of interest" description="Disordered" evidence="1">
    <location>
        <begin position="163"/>
        <end position="212"/>
    </location>
</feature>
<reference evidence="4" key="1">
    <citation type="journal article" date="2019" name="Int. J. Syst. Evol. Microbiol.">
        <title>The Global Catalogue of Microorganisms (GCM) 10K type strain sequencing project: providing services to taxonomists for standard genome sequencing and annotation.</title>
        <authorList>
            <consortium name="The Broad Institute Genomics Platform"/>
            <consortium name="The Broad Institute Genome Sequencing Center for Infectious Disease"/>
            <person name="Wu L."/>
            <person name="Ma J."/>
        </authorList>
    </citation>
    <scope>NUCLEOTIDE SEQUENCE [LARGE SCALE GENOMIC DNA]</scope>
    <source>
        <strain evidence="4">JCM 5067</strain>
    </source>
</reference>
<dbReference type="EMBL" id="BAAACA010000038">
    <property type="protein sequence ID" value="GAA0617476.1"/>
    <property type="molecule type" value="Genomic_DNA"/>
</dbReference>
<evidence type="ECO:0000256" key="2">
    <source>
        <dbReference type="SAM" id="SignalP"/>
    </source>
</evidence>
<dbReference type="Proteomes" id="UP001500668">
    <property type="component" value="Unassembled WGS sequence"/>
</dbReference>
<comment type="caution">
    <text evidence="3">The sequence shown here is derived from an EMBL/GenBank/DDBJ whole genome shotgun (WGS) entry which is preliminary data.</text>
</comment>
<proteinExistence type="predicted"/>
<accession>A0ABP3RU02</accession>